<dbReference type="GO" id="GO:0004305">
    <property type="term" value="F:ethanolamine kinase activity"/>
    <property type="evidence" value="ECO:0007669"/>
    <property type="project" value="TreeGrafter"/>
</dbReference>
<accession>A0A409VIN6</accession>
<keyword evidence="4" id="KW-1185">Reference proteome</keyword>
<sequence length="447" mass="50021">MTPVLSPGFSSSSSSLPSPSITRQLSSSSVQTLADFLVSASTARLAESNVEVVREEGLRHAKLKLDARHYKRPQFSLQLLEIVRKLHVRTWSTAPIAPEDITIRRISGALTNAVFFVSCPTVPGARTLLLRVYGSSSGSLISRPRELHILHVLSSKYKIGPRVYGTFDNGRIEEYFDSVTLTAEDIRDPRTSQWIGARMAELHSVDIDVVCGTDVPNTNDASPQFEIAANVSSWLGPAEEVLKLPGVDKAIVRELDLPRFRAEWDRYLGWVLNRAHTFGTRRVFAHNDAQYGNLLRLRDGSEGLDEHRQIIVVDFEYAGPNPAAYDIANHFHEWTANYHSSTPHLLTPSKYPTSEERFNFYNSYIRHAAMLAEDPILDETDLAGRIAELDRDVLIWGAASHAGWAIWGVVQAREDVEAGVTEPEFDYLGYAMGRMAAFRKDLQRFGI</sequence>
<evidence type="ECO:0008006" key="5">
    <source>
        <dbReference type="Google" id="ProtNLM"/>
    </source>
</evidence>
<evidence type="ECO:0000313" key="3">
    <source>
        <dbReference type="EMBL" id="PPQ66120.1"/>
    </source>
</evidence>
<evidence type="ECO:0000256" key="1">
    <source>
        <dbReference type="ARBA" id="ARBA00038211"/>
    </source>
</evidence>
<dbReference type="STRING" id="231916.A0A409VIN6"/>
<comment type="similarity">
    <text evidence="1">Belongs to the choline/ethanolamine kinase family.</text>
</comment>
<feature type="region of interest" description="Disordered" evidence="2">
    <location>
        <begin position="1"/>
        <end position="20"/>
    </location>
</feature>
<dbReference type="Pfam" id="PF01633">
    <property type="entry name" value="Choline_kinase"/>
    <property type="match status" value="1"/>
</dbReference>
<dbReference type="GO" id="GO:0006646">
    <property type="term" value="P:phosphatidylethanolamine biosynthetic process"/>
    <property type="evidence" value="ECO:0007669"/>
    <property type="project" value="TreeGrafter"/>
</dbReference>
<dbReference type="InterPro" id="IPR011009">
    <property type="entry name" value="Kinase-like_dom_sf"/>
</dbReference>
<evidence type="ECO:0000313" key="4">
    <source>
        <dbReference type="Proteomes" id="UP000284706"/>
    </source>
</evidence>
<dbReference type="GO" id="GO:0005737">
    <property type="term" value="C:cytoplasm"/>
    <property type="evidence" value="ECO:0007669"/>
    <property type="project" value="TreeGrafter"/>
</dbReference>
<dbReference type="InParanoid" id="A0A409VIN6"/>
<dbReference type="PANTHER" id="PTHR22603">
    <property type="entry name" value="CHOLINE/ETHANOALAMINE KINASE"/>
    <property type="match status" value="1"/>
</dbReference>
<reference evidence="3 4" key="1">
    <citation type="journal article" date="2018" name="Evol. Lett.">
        <title>Horizontal gene cluster transfer increased hallucinogenic mushroom diversity.</title>
        <authorList>
            <person name="Reynolds H.T."/>
            <person name="Vijayakumar V."/>
            <person name="Gluck-Thaler E."/>
            <person name="Korotkin H.B."/>
            <person name="Matheny P.B."/>
            <person name="Slot J.C."/>
        </authorList>
    </citation>
    <scope>NUCLEOTIDE SEQUENCE [LARGE SCALE GENOMIC DNA]</scope>
    <source>
        <strain evidence="3 4">SRW20</strain>
    </source>
</reference>
<dbReference type="PANTHER" id="PTHR22603:SF93">
    <property type="entry name" value="RE24176P"/>
    <property type="match status" value="1"/>
</dbReference>
<dbReference type="Gene3D" id="3.90.1200.10">
    <property type="match status" value="1"/>
</dbReference>
<dbReference type="Gene3D" id="3.30.200.20">
    <property type="entry name" value="Phosphorylase Kinase, domain 1"/>
    <property type="match status" value="1"/>
</dbReference>
<dbReference type="SUPFAM" id="SSF56112">
    <property type="entry name" value="Protein kinase-like (PK-like)"/>
    <property type="match status" value="1"/>
</dbReference>
<dbReference type="AlphaFoldDB" id="A0A409VIN6"/>
<dbReference type="OrthoDB" id="10267235at2759"/>
<comment type="caution">
    <text evidence="3">The sequence shown here is derived from an EMBL/GenBank/DDBJ whole genome shotgun (WGS) entry which is preliminary data.</text>
</comment>
<dbReference type="GO" id="GO:0004103">
    <property type="term" value="F:choline kinase activity"/>
    <property type="evidence" value="ECO:0007669"/>
    <property type="project" value="TreeGrafter"/>
</dbReference>
<proteinExistence type="inferred from homology"/>
<evidence type="ECO:0000256" key="2">
    <source>
        <dbReference type="SAM" id="MobiDB-lite"/>
    </source>
</evidence>
<dbReference type="FunCoup" id="A0A409VIN6">
    <property type="interactions" value="296"/>
</dbReference>
<name>A0A409VIN6_9AGAR</name>
<dbReference type="EMBL" id="NHYE01005638">
    <property type="protein sequence ID" value="PPQ66120.1"/>
    <property type="molecule type" value="Genomic_DNA"/>
</dbReference>
<protein>
    <recommendedName>
        <fullName evidence="5">Choline kinase N-terminal domain-containing protein</fullName>
    </recommendedName>
</protein>
<organism evidence="3 4">
    <name type="scientific">Gymnopilus dilepis</name>
    <dbReference type="NCBI Taxonomy" id="231916"/>
    <lineage>
        <taxon>Eukaryota</taxon>
        <taxon>Fungi</taxon>
        <taxon>Dikarya</taxon>
        <taxon>Basidiomycota</taxon>
        <taxon>Agaricomycotina</taxon>
        <taxon>Agaricomycetes</taxon>
        <taxon>Agaricomycetidae</taxon>
        <taxon>Agaricales</taxon>
        <taxon>Agaricineae</taxon>
        <taxon>Hymenogastraceae</taxon>
        <taxon>Gymnopilus</taxon>
    </lineage>
</organism>
<dbReference type="Proteomes" id="UP000284706">
    <property type="component" value="Unassembled WGS sequence"/>
</dbReference>
<gene>
    <name evidence="3" type="ORF">CVT26_010921</name>
</gene>
<dbReference type="CDD" id="cd05157">
    <property type="entry name" value="ETNK_euk"/>
    <property type="match status" value="1"/>
</dbReference>